<dbReference type="EMBL" id="JBHRYQ010000001">
    <property type="protein sequence ID" value="MFC3811740.1"/>
    <property type="molecule type" value="Genomic_DNA"/>
</dbReference>
<evidence type="ECO:0000313" key="7">
    <source>
        <dbReference type="EMBL" id="MFC3811740.1"/>
    </source>
</evidence>
<keyword evidence="4 5" id="KW-0472">Membrane</keyword>
<dbReference type="PANTHER" id="PTHR22911:SF6">
    <property type="entry name" value="SOLUTE CARRIER FAMILY 35 MEMBER G1"/>
    <property type="match status" value="1"/>
</dbReference>
<comment type="caution">
    <text evidence="7">The sequence shown here is derived from an EMBL/GenBank/DDBJ whole genome shotgun (WGS) entry which is preliminary data.</text>
</comment>
<gene>
    <name evidence="7" type="ORF">ACFOOI_13840</name>
</gene>
<organism evidence="7 8">
    <name type="scientific">Lacihabitans lacunae</name>
    <dbReference type="NCBI Taxonomy" id="1028214"/>
    <lineage>
        <taxon>Bacteria</taxon>
        <taxon>Pseudomonadati</taxon>
        <taxon>Bacteroidota</taxon>
        <taxon>Cytophagia</taxon>
        <taxon>Cytophagales</taxon>
        <taxon>Leadbetterellaceae</taxon>
        <taxon>Lacihabitans</taxon>
    </lineage>
</organism>
<feature type="transmembrane region" description="Helical" evidence="5">
    <location>
        <begin position="180"/>
        <end position="202"/>
    </location>
</feature>
<proteinExistence type="predicted"/>
<dbReference type="Pfam" id="PF00892">
    <property type="entry name" value="EamA"/>
    <property type="match status" value="1"/>
</dbReference>
<keyword evidence="3 5" id="KW-1133">Transmembrane helix</keyword>
<feature type="transmembrane region" description="Helical" evidence="5">
    <location>
        <begin position="33"/>
        <end position="54"/>
    </location>
</feature>
<dbReference type="RefSeq" id="WP_379838583.1">
    <property type="nucleotide sequence ID" value="NZ_JBHRYQ010000001.1"/>
</dbReference>
<feature type="transmembrane region" description="Helical" evidence="5">
    <location>
        <begin position="222"/>
        <end position="239"/>
    </location>
</feature>
<dbReference type="Proteomes" id="UP001595616">
    <property type="component" value="Unassembled WGS sequence"/>
</dbReference>
<name>A0ABV7YXH6_9BACT</name>
<feature type="transmembrane region" description="Helical" evidence="5">
    <location>
        <begin position="96"/>
        <end position="115"/>
    </location>
</feature>
<sequence>MKSETQKGLLYMLIAAFCFSVSGACTKILGKRISSVELVLFRNSIGVLFVLFSIYKKPMVHVGGKLGLLVFRGIIGTLALYTFFFSVTKIGLAEAITYQQSYPIILALIGVLILNEKLDWQSWIAVMVGFAGICFIFLPQFKVDLISIKYHSFGLANAIMTALAYVSIKQLSAFYDSRAIVLSFMLSGIILPIFSLVAGQYIYIDSLEFMFGTFLWPAGIEWLWIGILAFAALIGQIYLTKAFTFGNSTEVSAIGYSNIVFSICFGILLGDTLPSNLGLIGIVLIIACGIFISSKKTKKITV</sequence>
<feature type="transmembrane region" description="Helical" evidence="5">
    <location>
        <begin position="150"/>
        <end position="168"/>
    </location>
</feature>
<dbReference type="InterPro" id="IPR000620">
    <property type="entry name" value="EamA_dom"/>
</dbReference>
<evidence type="ECO:0000256" key="2">
    <source>
        <dbReference type="ARBA" id="ARBA00022692"/>
    </source>
</evidence>
<feature type="domain" description="EamA" evidence="6">
    <location>
        <begin position="7"/>
        <end position="137"/>
    </location>
</feature>
<dbReference type="InterPro" id="IPR037185">
    <property type="entry name" value="EmrE-like"/>
</dbReference>
<comment type="subcellular location">
    <subcellularLocation>
        <location evidence="1">Membrane</location>
        <topology evidence="1">Multi-pass membrane protein</topology>
    </subcellularLocation>
</comment>
<evidence type="ECO:0000256" key="3">
    <source>
        <dbReference type="ARBA" id="ARBA00022989"/>
    </source>
</evidence>
<dbReference type="PROSITE" id="PS51257">
    <property type="entry name" value="PROKAR_LIPOPROTEIN"/>
    <property type="match status" value="1"/>
</dbReference>
<keyword evidence="8" id="KW-1185">Reference proteome</keyword>
<evidence type="ECO:0000256" key="4">
    <source>
        <dbReference type="ARBA" id="ARBA00023136"/>
    </source>
</evidence>
<feature type="transmembrane region" description="Helical" evidence="5">
    <location>
        <begin position="251"/>
        <end position="270"/>
    </location>
</feature>
<evidence type="ECO:0000256" key="1">
    <source>
        <dbReference type="ARBA" id="ARBA00004141"/>
    </source>
</evidence>
<accession>A0ABV7YXH6</accession>
<evidence type="ECO:0000313" key="8">
    <source>
        <dbReference type="Proteomes" id="UP001595616"/>
    </source>
</evidence>
<dbReference type="SUPFAM" id="SSF103481">
    <property type="entry name" value="Multidrug resistance efflux transporter EmrE"/>
    <property type="match status" value="2"/>
</dbReference>
<feature type="transmembrane region" description="Helical" evidence="5">
    <location>
        <begin position="276"/>
        <end position="294"/>
    </location>
</feature>
<evidence type="ECO:0000256" key="5">
    <source>
        <dbReference type="SAM" id="Phobius"/>
    </source>
</evidence>
<protein>
    <submittedName>
        <fullName evidence="7">DMT family transporter</fullName>
    </submittedName>
</protein>
<dbReference type="PANTHER" id="PTHR22911">
    <property type="entry name" value="ACYL-MALONYL CONDENSING ENZYME-RELATED"/>
    <property type="match status" value="1"/>
</dbReference>
<keyword evidence="2 5" id="KW-0812">Transmembrane</keyword>
<feature type="transmembrane region" description="Helical" evidence="5">
    <location>
        <begin position="122"/>
        <end position="138"/>
    </location>
</feature>
<evidence type="ECO:0000259" key="6">
    <source>
        <dbReference type="Pfam" id="PF00892"/>
    </source>
</evidence>
<feature type="transmembrane region" description="Helical" evidence="5">
    <location>
        <begin position="66"/>
        <end position="84"/>
    </location>
</feature>
<reference evidence="8" key="1">
    <citation type="journal article" date="2019" name="Int. J. Syst. Evol. Microbiol.">
        <title>The Global Catalogue of Microorganisms (GCM) 10K type strain sequencing project: providing services to taxonomists for standard genome sequencing and annotation.</title>
        <authorList>
            <consortium name="The Broad Institute Genomics Platform"/>
            <consortium name="The Broad Institute Genome Sequencing Center for Infectious Disease"/>
            <person name="Wu L."/>
            <person name="Ma J."/>
        </authorList>
    </citation>
    <scope>NUCLEOTIDE SEQUENCE [LARGE SCALE GENOMIC DNA]</scope>
    <source>
        <strain evidence="8">CECT 7956</strain>
    </source>
</reference>